<dbReference type="EMBL" id="CP106738">
    <property type="protein sequence ID" value="UXX81987.1"/>
    <property type="molecule type" value="Genomic_DNA"/>
</dbReference>
<gene>
    <name evidence="2" type="primary">lptC</name>
    <name evidence="2" type="ORF">N7U68_12760</name>
</gene>
<evidence type="ECO:0000313" key="2">
    <source>
        <dbReference type="EMBL" id="UXX81987.1"/>
    </source>
</evidence>
<sequence length="204" mass="22088">MRAGDNIHSVVVAWMKIILPLVALGLLSTVFLFSRKVDLDQVIPFSQIDLTQRAHDQGVTNPSFAGVATGGEQVSFKADKVRPDRTKEGLLLAEEVRAELRLNGGAVVNITSDFGESDQIEYSALLDGNVHVTTTTGYDIRTDRINAQFDTLRAETPGPVNGTGPPGTLEAGRMLLTSEEEDGTAHLLFTDGVKLVYIPPKQKD</sequence>
<proteinExistence type="predicted"/>
<keyword evidence="1" id="KW-1133">Transmembrane helix</keyword>
<protein>
    <submittedName>
        <fullName evidence="2">LPS export ABC transporter periplasmic protein LptC</fullName>
    </submittedName>
</protein>
<organism evidence="2 3">
    <name type="scientific">Roseovarius pelagicus</name>
    <dbReference type="NCBI Taxonomy" id="2980108"/>
    <lineage>
        <taxon>Bacteria</taxon>
        <taxon>Pseudomonadati</taxon>
        <taxon>Pseudomonadota</taxon>
        <taxon>Alphaproteobacteria</taxon>
        <taxon>Rhodobacterales</taxon>
        <taxon>Roseobacteraceae</taxon>
        <taxon>Roseovarius</taxon>
    </lineage>
</organism>
<reference evidence="2" key="1">
    <citation type="submission" date="2022-10" db="EMBL/GenBank/DDBJ databases">
        <title>Roseovarius pelagicus sp. nov., isolated from Arctic seawater.</title>
        <authorList>
            <person name="Hong Y.W."/>
            <person name="Hwang C.Y."/>
        </authorList>
    </citation>
    <scope>NUCLEOTIDE SEQUENCE</scope>
    <source>
        <strain evidence="2">HL-MP18</strain>
    </source>
</reference>
<dbReference type="Pfam" id="PF06835">
    <property type="entry name" value="LptC"/>
    <property type="match status" value="1"/>
</dbReference>
<dbReference type="Proteomes" id="UP001064087">
    <property type="component" value="Chromosome"/>
</dbReference>
<name>A0ABY6D768_9RHOB</name>
<feature type="transmembrane region" description="Helical" evidence="1">
    <location>
        <begin position="12"/>
        <end position="33"/>
    </location>
</feature>
<accession>A0ABY6D768</accession>
<evidence type="ECO:0000313" key="3">
    <source>
        <dbReference type="Proteomes" id="UP001064087"/>
    </source>
</evidence>
<evidence type="ECO:0000256" key="1">
    <source>
        <dbReference type="SAM" id="Phobius"/>
    </source>
</evidence>
<dbReference type="InterPro" id="IPR026265">
    <property type="entry name" value="LptC"/>
</dbReference>
<keyword evidence="1" id="KW-0472">Membrane</keyword>
<keyword evidence="3" id="KW-1185">Reference proteome</keyword>
<dbReference type="NCBIfam" id="TIGR04409">
    <property type="entry name" value="LptC_YrbK"/>
    <property type="match status" value="1"/>
</dbReference>
<dbReference type="InterPro" id="IPR010664">
    <property type="entry name" value="LipoPS_assembly_LptC-rel"/>
</dbReference>
<dbReference type="Gene3D" id="2.60.450.10">
    <property type="entry name" value="Lipopolysaccharide (LPS) transport protein A like domain"/>
    <property type="match status" value="1"/>
</dbReference>
<keyword evidence="1" id="KW-0812">Transmembrane</keyword>